<name>A0ABD5W9L1_9EURY</name>
<sequence>MLPPLAHPWNLLAIPPNDPSNHSLMILNLVRKLLAQSTYQLVENPTLEFCRPHWYNSTSIVFVWDLPRQSVGLIHPVLHDNPLLNRWLRNIQSHQQVQRLSHPRLTAQIDVLQNLTSRRRPLLSEVLQDLCTVGLKRDTPEAVFDLRSEILRRRHLRDPDTTAETPRL</sequence>
<protein>
    <submittedName>
        <fullName evidence="1">Uncharacterized protein</fullName>
    </submittedName>
</protein>
<comment type="caution">
    <text evidence="1">The sequence shown here is derived from an EMBL/GenBank/DDBJ whole genome shotgun (WGS) entry which is preliminary data.</text>
</comment>
<evidence type="ECO:0000313" key="1">
    <source>
        <dbReference type="EMBL" id="MFC7059918.1"/>
    </source>
</evidence>
<dbReference type="AlphaFoldDB" id="A0ABD5W9L1"/>
<keyword evidence="2" id="KW-1185">Reference proteome</keyword>
<evidence type="ECO:0000313" key="2">
    <source>
        <dbReference type="Proteomes" id="UP001596445"/>
    </source>
</evidence>
<reference evidence="1 2" key="1">
    <citation type="journal article" date="2019" name="Int. J. Syst. Evol. Microbiol.">
        <title>The Global Catalogue of Microorganisms (GCM) 10K type strain sequencing project: providing services to taxonomists for standard genome sequencing and annotation.</title>
        <authorList>
            <consortium name="The Broad Institute Genomics Platform"/>
            <consortium name="The Broad Institute Genome Sequencing Center for Infectious Disease"/>
            <person name="Wu L."/>
            <person name="Ma J."/>
        </authorList>
    </citation>
    <scope>NUCLEOTIDE SEQUENCE [LARGE SCALE GENOMIC DNA]</scope>
    <source>
        <strain evidence="1 2">JCM 30072</strain>
    </source>
</reference>
<organism evidence="1 2">
    <name type="scientific">Halovenus salina</name>
    <dbReference type="NCBI Taxonomy" id="1510225"/>
    <lineage>
        <taxon>Archaea</taxon>
        <taxon>Methanobacteriati</taxon>
        <taxon>Methanobacteriota</taxon>
        <taxon>Stenosarchaea group</taxon>
        <taxon>Halobacteria</taxon>
        <taxon>Halobacteriales</taxon>
        <taxon>Haloarculaceae</taxon>
        <taxon>Halovenus</taxon>
    </lineage>
</organism>
<accession>A0ABD5W9L1</accession>
<dbReference type="RefSeq" id="WP_382187300.1">
    <property type="nucleotide sequence ID" value="NZ_JBHSZI010000004.1"/>
</dbReference>
<dbReference type="EMBL" id="JBHSZI010000004">
    <property type="protein sequence ID" value="MFC7059918.1"/>
    <property type="molecule type" value="Genomic_DNA"/>
</dbReference>
<gene>
    <name evidence="1" type="ORF">ACFQQG_19030</name>
</gene>
<dbReference type="Proteomes" id="UP001596445">
    <property type="component" value="Unassembled WGS sequence"/>
</dbReference>
<proteinExistence type="predicted"/>